<name>A0A9X1SHF6_9BACT</name>
<dbReference type="Proteomes" id="UP001139103">
    <property type="component" value="Unassembled WGS sequence"/>
</dbReference>
<evidence type="ECO:0000313" key="1">
    <source>
        <dbReference type="EMBL" id="MCC9629756.1"/>
    </source>
</evidence>
<gene>
    <name evidence="1" type="ORF">LOC68_15305</name>
</gene>
<protein>
    <submittedName>
        <fullName evidence="1">Uncharacterized protein</fullName>
    </submittedName>
</protein>
<comment type="caution">
    <text evidence="1">The sequence shown here is derived from an EMBL/GenBank/DDBJ whole genome shotgun (WGS) entry which is preliminary data.</text>
</comment>
<dbReference type="AlphaFoldDB" id="A0A9X1SHF6"/>
<dbReference type="RefSeq" id="WP_230220310.1">
    <property type="nucleotide sequence ID" value="NZ_JAJKFT010000010.1"/>
</dbReference>
<evidence type="ECO:0000313" key="2">
    <source>
        <dbReference type="Proteomes" id="UP001139103"/>
    </source>
</evidence>
<sequence length="124" mass="14139">MAHRHIQPRKDETFLSVEETKTRLSLAFPECVFDDQQGTEIADTMIAKLEQLRAPADLLAFYYDRRDEATRCFVSDSSISAEGVQFTLWRDGPLFIGFHSASHEEATLPLLDRIAAALDYEVSW</sequence>
<accession>A0A9X1SHF6</accession>
<keyword evidence="2" id="KW-1185">Reference proteome</keyword>
<proteinExistence type="predicted"/>
<dbReference type="EMBL" id="JAJKFT010000010">
    <property type="protein sequence ID" value="MCC9629756.1"/>
    <property type="molecule type" value="Genomic_DNA"/>
</dbReference>
<reference evidence="1" key="1">
    <citation type="submission" date="2021-11" db="EMBL/GenBank/DDBJ databases">
        <title>Genome sequence.</title>
        <authorList>
            <person name="Sun Q."/>
        </authorList>
    </citation>
    <scope>NUCLEOTIDE SEQUENCE</scope>
    <source>
        <strain evidence="1">JC732</strain>
    </source>
</reference>
<organism evidence="1 2">
    <name type="scientific">Blastopirellula sediminis</name>
    <dbReference type="NCBI Taxonomy" id="2894196"/>
    <lineage>
        <taxon>Bacteria</taxon>
        <taxon>Pseudomonadati</taxon>
        <taxon>Planctomycetota</taxon>
        <taxon>Planctomycetia</taxon>
        <taxon>Pirellulales</taxon>
        <taxon>Pirellulaceae</taxon>
        <taxon>Blastopirellula</taxon>
    </lineage>
</organism>